<feature type="domain" description="Bacterial type II secretion system protein E" evidence="5">
    <location>
        <begin position="217"/>
        <end position="231"/>
    </location>
</feature>
<dbReference type="SMART" id="SM00382">
    <property type="entry name" value="AAA"/>
    <property type="match status" value="1"/>
</dbReference>
<reference evidence="6 7" key="1">
    <citation type="submission" date="2020-08" db="EMBL/GenBank/DDBJ databases">
        <title>Genomic Encyclopedia of Type Strains, Phase IV (KMG-IV): sequencing the most valuable type-strain genomes for metagenomic binning, comparative biology and taxonomic classification.</title>
        <authorList>
            <person name="Goeker M."/>
        </authorList>
    </citation>
    <scope>NUCLEOTIDE SEQUENCE [LARGE SCALE GENOMIC DNA]</scope>
    <source>
        <strain evidence="6 7">DSM 23562</strain>
    </source>
</reference>
<organism evidence="6 7">
    <name type="scientific">Armatimonas rosea</name>
    <dbReference type="NCBI Taxonomy" id="685828"/>
    <lineage>
        <taxon>Bacteria</taxon>
        <taxon>Bacillati</taxon>
        <taxon>Armatimonadota</taxon>
        <taxon>Armatimonadia</taxon>
        <taxon>Armatimonadales</taxon>
        <taxon>Armatimonadaceae</taxon>
        <taxon>Armatimonas</taxon>
    </lineage>
</organism>
<dbReference type="Gene3D" id="3.30.450.90">
    <property type="match status" value="1"/>
</dbReference>
<evidence type="ECO:0000256" key="1">
    <source>
        <dbReference type="ARBA" id="ARBA00006611"/>
    </source>
</evidence>
<keyword evidence="2" id="KW-0547">Nucleotide-binding</keyword>
<dbReference type="GO" id="GO:0016887">
    <property type="term" value="F:ATP hydrolysis activity"/>
    <property type="evidence" value="ECO:0007669"/>
    <property type="project" value="TreeGrafter"/>
</dbReference>
<dbReference type="GO" id="GO:0005886">
    <property type="term" value="C:plasma membrane"/>
    <property type="evidence" value="ECO:0007669"/>
    <property type="project" value="TreeGrafter"/>
</dbReference>
<proteinExistence type="inferred from homology"/>
<dbReference type="InterPro" id="IPR001482">
    <property type="entry name" value="T2SS/T4SS_dom"/>
</dbReference>
<protein>
    <submittedName>
        <fullName evidence="6">Type II secretory ATPase GspE/PulE/Tfp pilus assembly ATPase PilB-like protein</fullName>
    </submittedName>
</protein>
<evidence type="ECO:0000259" key="5">
    <source>
        <dbReference type="PROSITE" id="PS00662"/>
    </source>
</evidence>
<sequence length="426" mass="46139">MPGSGPGGTSPAIQGPAVQMVNAMVNDAVRLGASDIHIEPRANCLEVRLRVDGVLQTWKELPKDLQDPVAVRIKVLADLDINEKRLPQDGRIAITMPGKSFDLRISSLPVLYGEKIVMRLLDRSMSVRPLQGLDFSPHNQETFEELIRQPLGLVLVTGPTGSGKTTTLYSALNVLRSKATNIVTCEDPVEVNMEGINQSAVNEKVGLTFARQLRAILRQDPDIILVGEMRDQETAEIAFRAAMTGHLVLSTLHSNDAPTSVTRLIDMGVPPFLIASGLVGMAAQRLVRRLCVRCRRQAPPTPRQAALLGISDADPIWQPAGCSECEGTGYKGRIGVHEVVTVDEKFSRLIIDKAPSSILRRASIDAGMVPIREDALNKIRAGLTSAEDVMRQVYLKADDDEDKNWQPPGQPAQIAASPVAALPAAS</sequence>
<dbReference type="CDD" id="cd01129">
    <property type="entry name" value="PulE-GspE-like"/>
    <property type="match status" value="1"/>
</dbReference>
<evidence type="ECO:0000256" key="4">
    <source>
        <dbReference type="SAM" id="MobiDB-lite"/>
    </source>
</evidence>
<comment type="similarity">
    <text evidence="1">Belongs to the GSP E family.</text>
</comment>
<name>A0A7W9SQA0_ARMRO</name>
<dbReference type="PROSITE" id="PS00662">
    <property type="entry name" value="T2SP_E"/>
    <property type="match status" value="1"/>
</dbReference>
<keyword evidence="3" id="KW-0067">ATP-binding</keyword>
<dbReference type="InterPro" id="IPR027417">
    <property type="entry name" value="P-loop_NTPase"/>
</dbReference>
<dbReference type="GO" id="GO:0005524">
    <property type="term" value="F:ATP binding"/>
    <property type="evidence" value="ECO:0007669"/>
    <property type="project" value="UniProtKB-KW"/>
</dbReference>
<evidence type="ECO:0000256" key="3">
    <source>
        <dbReference type="ARBA" id="ARBA00022840"/>
    </source>
</evidence>
<evidence type="ECO:0000313" key="7">
    <source>
        <dbReference type="Proteomes" id="UP000520814"/>
    </source>
</evidence>
<dbReference type="Pfam" id="PF00437">
    <property type="entry name" value="T2SSE"/>
    <property type="match status" value="1"/>
</dbReference>
<dbReference type="RefSeq" id="WP_184196518.1">
    <property type="nucleotide sequence ID" value="NZ_JACHGW010000002.1"/>
</dbReference>
<dbReference type="PANTHER" id="PTHR30258:SF1">
    <property type="entry name" value="PROTEIN TRANSPORT PROTEIN HOFB HOMOLOG"/>
    <property type="match status" value="1"/>
</dbReference>
<evidence type="ECO:0000313" key="6">
    <source>
        <dbReference type="EMBL" id="MBB6050840.1"/>
    </source>
</evidence>
<evidence type="ECO:0000256" key="2">
    <source>
        <dbReference type="ARBA" id="ARBA00022741"/>
    </source>
</evidence>
<dbReference type="PANTHER" id="PTHR30258">
    <property type="entry name" value="TYPE II SECRETION SYSTEM PROTEIN GSPE-RELATED"/>
    <property type="match status" value="1"/>
</dbReference>
<dbReference type="EMBL" id="JACHGW010000002">
    <property type="protein sequence ID" value="MBB6050840.1"/>
    <property type="molecule type" value="Genomic_DNA"/>
</dbReference>
<dbReference type="Gene3D" id="3.40.50.300">
    <property type="entry name" value="P-loop containing nucleotide triphosphate hydrolases"/>
    <property type="match status" value="1"/>
</dbReference>
<feature type="compositionally biased region" description="Low complexity" evidence="4">
    <location>
        <begin position="411"/>
        <end position="426"/>
    </location>
</feature>
<dbReference type="Proteomes" id="UP000520814">
    <property type="component" value="Unassembled WGS sequence"/>
</dbReference>
<comment type="caution">
    <text evidence="6">The sequence shown here is derived from an EMBL/GenBank/DDBJ whole genome shotgun (WGS) entry which is preliminary data.</text>
</comment>
<dbReference type="FunFam" id="3.40.50.300:FF:000398">
    <property type="entry name" value="Type IV pilus assembly ATPase PilB"/>
    <property type="match status" value="1"/>
</dbReference>
<keyword evidence="7" id="KW-1185">Reference proteome</keyword>
<dbReference type="InterPro" id="IPR003593">
    <property type="entry name" value="AAA+_ATPase"/>
</dbReference>
<dbReference type="AlphaFoldDB" id="A0A7W9SQA0"/>
<feature type="region of interest" description="Disordered" evidence="4">
    <location>
        <begin position="398"/>
        <end position="426"/>
    </location>
</feature>
<dbReference type="SUPFAM" id="SSF52540">
    <property type="entry name" value="P-loop containing nucleoside triphosphate hydrolases"/>
    <property type="match status" value="1"/>
</dbReference>
<accession>A0A7W9SQA0</accession>
<gene>
    <name evidence="6" type="ORF">HNQ39_002631</name>
</gene>